<name>A0A3N4JHV8_9PEZI</name>
<proteinExistence type="predicted"/>
<organism evidence="1 2">
    <name type="scientific">Choiromyces venosus 120613-1</name>
    <dbReference type="NCBI Taxonomy" id="1336337"/>
    <lineage>
        <taxon>Eukaryota</taxon>
        <taxon>Fungi</taxon>
        <taxon>Dikarya</taxon>
        <taxon>Ascomycota</taxon>
        <taxon>Pezizomycotina</taxon>
        <taxon>Pezizomycetes</taxon>
        <taxon>Pezizales</taxon>
        <taxon>Tuberaceae</taxon>
        <taxon>Choiromyces</taxon>
    </lineage>
</organism>
<accession>A0A3N4JHV8</accession>
<sequence length="71" mass="7743">MEVTFSRLFAPRLPAAPQLSAKGYDSVACWVVVVVGLDCIEASIKQIYSTTQLNSRNLDTPSPTVNKCNAR</sequence>
<gene>
    <name evidence="1" type="ORF">L873DRAFT_1811697</name>
</gene>
<dbReference type="EMBL" id="ML120416">
    <property type="protein sequence ID" value="RPA96271.1"/>
    <property type="molecule type" value="Genomic_DNA"/>
</dbReference>
<protein>
    <submittedName>
        <fullName evidence="1">Uncharacterized protein</fullName>
    </submittedName>
</protein>
<keyword evidence="2" id="KW-1185">Reference proteome</keyword>
<evidence type="ECO:0000313" key="2">
    <source>
        <dbReference type="Proteomes" id="UP000276215"/>
    </source>
</evidence>
<dbReference type="AlphaFoldDB" id="A0A3N4JHV8"/>
<reference evidence="1 2" key="1">
    <citation type="journal article" date="2018" name="Nat. Ecol. Evol.">
        <title>Pezizomycetes genomes reveal the molecular basis of ectomycorrhizal truffle lifestyle.</title>
        <authorList>
            <person name="Murat C."/>
            <person name="Payen T."/>
            <person name="Noel B."/>
            <person name="Kuo A."/>
            <person name="Morin E."/>
            <person name="Chen J."/>
            <person name="Kohler A."/>
            <person name="Krizsan K."/>
            <person name="Balestrini R."/>
            <person name="Da Silva C."/>
            <person name="Montanini B."/>
            <person name="Hainaut M."/>
            <person name="Levati E."/>
            <person name="Barry K.W."/>
            <person name="Belfiori B."/>
            <person name="Cichocki N."/>
            <person name="Clum A."/>
            <person name="Dockter R.B."/>
            <person name="Fauchery L."/>
            <person name="Guy J."/>
            <person name="Iotti M."/>
            <person name="Le Tacon F."/>
            <person name="Lindquist E.A."/>
            <person name="Lipzen A."/>
            <person name="Malagnac F."/>
            <person name="Mello A."/>
            <person name="Molinier V."/>
            <person name="Miyauchi S."/>
            <person name="Poulain J."/>
            <person name="Riccioni C."/>
            <person name="Rubini A."/>
            <person name="Sitrit Y."/>
            <person name="Splivallo R."/>
            <person name="Traeger S."/>
            <person name="Wang M."/>
            <person name="Zifcakova L."/>
            <person name="Wipf D."/>
            <person name="Zambonelli A."/>
            <person name="Paolocci F."/>
            <person name="Nowrousian M."/>
            <person name="Ottonello S."/>
            <person name="Baldrian P."/>
            <person name="Spatafora J.W."/>
            <person name="Henrissat B."/>
            <person name="Nagy L.G."/>
            <person name="Aury J.M."/>
            <person name="Wincker P."/>
            <person name="Grigoriev I.V."/>
            <person name="Bonfante P."/>
            <person name="Martin F.M."/>
        </authorList>
    </citation>
    <scope>NUCLEOTIDE SEQUENCE [LARGE SCALE GENOMIC DNA]</scope>
    <source>
        <strain evidence="1 2">120613-1</strain>
    </source>
</reference>
<dbReference type="Proteomes" id="UP000276215">
    <property type="component" value="Unassembled WGS sequence"/>
</dbReference>
<evidence type="ECO:0000313" key="1">
    <source>
        <dbReference type="EMBL" id="RPA96271.1"/>
    </source>
</evidence>